<evidence type="ECO:0000259" key="4">
    <source>
        <dbReference type="PROSITE" id="PS01124"/>
    </source>
</evidence>
<keyword evidence="2" id="KW-0238">DNA-binding</keyword>
<keyword evidence="1" id="KW-0805">Transcription regulation</keyword>
<proteinExistence type="predicted"/>
<evidence type="ECO:0000256" key="3">
    <source>
        <dbReference type="ARBA" id="ARBA00023163"/>
    </source>
</evidence>
<evidence type="ECO:0000313" key="5">
    <source>
        <dbReference type="EMBL" id="AGS52789.1"/>
    </source>
</evidence>
<dbReference type="Pfam" id="PF12833">
    <property type="entry name" value="HTH_18"/>
    <property type="match status" value="1"/>
</dbReference>
<name>A0A806KPU9_9BACT</name>
<feature type="domain" description="HTH araC/xylS-type" evidence="4">
    <location>
        <begin position="296"/>
        <end position="394"/>
    </location>
</feature>
<dbReference type="PRINTS" id="PR00032">
    <property type="entry name" value="HTHARAC"/>
</dbReference>
<dbReference type="SUPFAM" id="SSF46689">
    <property type="entry name" value="Homeodomain-like"/>
    <property type="match status" value="2"/>
</dbReference>
<dbReference type="InterPro" id="IPR018060">
    <property type="entry name" value="HTH_AraC"/>
</dbReference>
<dbReference type="SMART" id="SM00342">
    <property type="entry name" value="HTH_ARAC"/>
    <property type="match status" value="1"/>
</dbReference>
<organism evidence="5">
    <name type="scientific">uncultured bacterium contig00142</name>
    <dbReference type="NCBI Taxonomy" id="1181584"/>
    <lineage>
        <taxon>Bacteria</taxon>
        <taxon>environmental samples</taxon>
    </lineage>
</organism>
<dbReference type="PROSITE" id="PS01124">
    <property type="entry name" value="HTH_ARAC_FAMILY_2"/>
    <property type="match status" value="1"/>
</dbReference>
<dbReference type="GO" id="GO:0003700">
    <property type="term" value="F:DNA-binding transcription factor activity"/>
    <property type="evidence" value="ECO:0007669"/>
    <property type="project" value="InterPro"/>
</dbReference>
<dbReference type="InterPro" id="IPR009057">
    <property type="entry name" value="Homeodomain-like_sf"/>
</dbReference>
<dbReference type="PROSITE" id="PS00041">
    <property type="entry name" value="HTH_ARAC_FAMILY_1"/>
    <property type="match status" value="1"/>
</dbReference>
<dbReference type="GO" id="GO:0043565">
    <property type="term" value="F:sequence-specific DNA binding"/>
    <property type="evidence" value="ECO:0007669"/>
    <property type="project" value="InterPro"/>
</dbReference>
<dbReference type="AlphaFoldDB" id="A0A806KPU9"/>
<dbReference type="InterPro" id="IPR018062">
    <property type="entry name" value="HTH_AraC-typ_CS"/>
</dbReference>
<keyword evidence="3" id="KW-0804">Transcription</keyword>
<accession>A0A806KPU9</accession>
<dbReference type="PANTHER" id="PTHR43280:SF34">
    <property type="entry name" value="ARAC-FAMILY TRANSCRIPTIONAL REGULATOR"/>
    <property type="match status" value="1"/>
</dbReference>
<reference evidence="5" key="1">
    <citation type="submission" date="2012-03" db="EMBL/GenBank/DDBJ databases">
        <title>Functional metagenomics reveals considerable lignocellulase gene clusters in the gut microbiome of a wood-feeding higher termite.</title>
        <authorList>
            <person name="Liu N."/>
        </authorList>
    </citation>
    <scope>NUCLEOTIDE SEQUENCE</scope>
</reference>
<dbReference type="InterPro" id="IPR018771">
    <property type="entry name" value="PocR_dom"/>
</dbReference>
<dbReference type="PANTHER" id="PTHR43280">
    <property type="entry name" value="ARAC-FAMILY TRANSCRIPTIONAL REGULATOR"/>
    <property type="match status" value="1"/>
</dbReference>
<dbReference type="EMBL" id="JQ844209">
    <property type="protein sequence ID" value="AGS52789.1"/>
    <property type="molecule type" value="Genomic_DNA"/>
</dbReference>
<dbReference type="Pfam" id="PF10114">
    <property type="entry name" value="PocR"/>
    <property type="match status" value="1"/>
</dbReference>
<dbReference type="Gene3D" id="1.10.10.60">
    <property type="entry name" value="Homeodomain-like"/>
    <property type="match status" value="2"/>
</dbReference>
<protein>
    <submittedName>
        <fullName evidence="5">Helix-turn-helix, AraC type</fullName>
    </submittedName>
</protein>
<dbReference type="InterPro" id="IPR020449">
    <property type="entry name" value="Tscrpt_reg_AraC-type_HTH"/>
</dbReference>
<evidence type="ECO:0000256" key="1">
    <source>
        <dbReference type="ARBA" id="ARBA00023015"/>
    </source>
</evidence>
<sequence>MSKLPNIIQRRELEPLLNKAGKIAKCYEKAANCAASVMDWDGNNGTDQLNPICRQCSAKGAEYKERICAFMHKNAVKKAREQGGSYIYVCPKSLVFWTSPFYSGERFAGALLSGGVHGSEDNSDRVKALAKMMLICADQISGRSYVHKNITTRLQIPDEKPGESEQEDGKNVKMNENNAYLLDLERMLLANLRRGDNIDAKKLLIKLLYARYQEVDNNFQIFRLKALELAVLLSRAVADPNDIKNDTVLETTSRYLNKIEASSSFQEITEILFTITEKMSGKIFSFHGVQHFAALGKAERFIWNNYTKKISLKEIAEASGLSAPYFSTIFKDEMGENLSTYLNRLRVEKSAAMLVTTTMPISEIASACGFEDQSWFSKIFKSYTGFTPGKYRAQGSLSD</sequence>
<evidence type="ECO:0000256" key="2">
    <source>
        <dbReference type="ARBA" id="ARBA00023125"/>
    </source>
</evidence>